<dbReference type="EMBL" id="JABSTV010001253">
    <property type="protein sequence ID" value="KAH7943027.1"/>
    <property type="molecule type" value="Genomic_DNA"/>
</dbReference>
<reference evidence="2" key="2">
    <citation type="submission" date="2021-09" db="EMBL/GenBank/DDBJ databases">
        <authorList>
            <person name="Jia N."/>
            <person name="Wang J."/>
            <person name="Shi W."/>
            <person name="Du L."/>
            <person name="Sun Y."/>
            <person name="Zhan W."/>
            <person name="Jiang J."/>
            <person name="Wang Q."/>
            <person name="Zhang B."/>
            <person name="Ji P."/>
            <person name="Sakyi L.B."/>
            <person name="Cui X."/>
            <person name="Yuan T."/>
            <person name="Jiang B."/>
            <person name="Yang W."/>
            <person name="Lam T.T.-Y."/>
            <person name="Chang Q."/>
            <person name="Ding S."/>
            <person name="Wang X."/>
            <person name="Zhu J."/>
            <person name="Ruan X."/>
            <person name="Zhao L."/>
            <person name="Wei J."/>
            <person name="Que T."/>
            <person name="Du C."/>
            <person name="Cheng J."/>
            <person name="Dai P."/>
            <person name="Han X."/>
            <person name="Huang E."/>
            <person name="Gao Y."/>
            <person name="Liu J."/>
            <person name="Shao H."/>
            <person name="Ye R."/>
            <person name="Li L."/>
            <person name="Wei W."/>
            <person name="Wang X."/>
            <person name="Wang C."/>
            <person name="Huo Q."/>
            <person name="Li W."/>
            <person name="Guo W."/>
            <person name="Chen H."/>
            <person name="Chen S."/>
            <person name="Zhou L."/>
            <person name="Zhou L."/>
            <person name="Ni X."/>
            <person name="Tian J."/>
            <person name="Zhou Y."/>
            <person name="Sheng Y."/>
            <person name="Liu T."/>
            <person name="Pan Y."/>
            <person name="Xia L."/>
            <person name="Li J."/>
            <person name="Zhao F."/>
            <person name="Cao W."/>
        </authorList>
    </citation>
    <scope>NUCLEOTIDE SEQUENCE</scope>
    <source>
        <strain evidence="2">Rsan-2018</strain>
        <tissue evidence="2">Larvae</tissue>
    </source>
</reference>
<name>A0A9D4SRE8_RHISA</name>
<evidence type="ECO:0000256" key="1">
    <source>
        <dbReference type="SAM" id="MobiDB-lite"/>
    </source>
</evidence>
<dbReference type="PANTHER" id="PTHR47679">
    <property type="entry name" value="PROTEIN TORNADO 1"/>
    <property type="match status" value="1"/>
</dbReference>
<keyword evidence="3" id="KW-1185">Reference proteome</keyword>
<accession>A0A9D4SRE8</accession>
<dbReference type="Proteomes" id="UP000821837">
    <property type="component" value="Unassembled WGS sequence"/>
</dbReference>
<dbReference type="InterPro" id="IPR032675">
    <property type="entry name" value="LRR_dom_sf"/>
</dbReference>
<dbReference type="SUPFAM" id="SSF52047">
    <property type="entry name" value="RNI-like"/>
    <property type="match status" value="2"/>
</dbReference>
<organism evidence="2 3">
    <name type="scientific">Rhipicephalus sanguineus</name>
    <name type="common">Brown dog tick</name>
    <name type="synonym">Ixodes sanguineus</name>
    <dbReference type="NCBI Taxonomy" id="34632"/>
    <lineage>
        <taxon>Eukaryota</taxon>
        <taxon>Metazoa</taxon>
        <taxon>Ecdysozoa</taxon>
        <taxon>Arthropoda</taxon>
        <taxon>Chelicerata</taxon>
        <taxon>Arachnida</taxon>
        <taxon>Acari</taxon>
        <taxon>Parasitiformes</taxon>
        <taxon>Ixodida</taxon>
        <taxon>Ixodoidea</taxon>
        <taxon>Ixodidae</taxon>
        <taxon>Rhipicephalinae</taxon>
        <taxon>Rhipicephalus</taxon>
        <taxon>Rhipicephalus</taxon>
    </lineage>
</organism>
<evidence type="ECO:0000313" key="3">
    <source>
        <dbReference type="Proteomes" id="UP000821837"/>
    </source>
</evidence>
<sequence length="786" mass="88620">MSKHPEWATKRQTENHSGTDSLQSRAADTATEPSAESSLVTPVSLDGARGPFTRATVDYAAACTATEHRACQLLRNLAVWNEFLLPSWLELREDSSSSRGPGRLSLVSYRKLGLRYPTDDELHLSAGLVNALLKSHSCVKRVVVVDIWLLKSYGTLLADALRYNCNSSIKYLTLGFESFSDRSVLRVLSSLVQLEELECLSSEECPDEFLDILSTLLRKTTSLKALRITELRINRRVWGPMFMERPSYSCSAEEYDESSEDLVVVDHDMKNYAVERFMHALKGNSSLKELSLNESVVSEASFEAFEGYLSKSSPLSAFSVVAGSDLNCFIADRVLKALLKNTTISKATLIGLLFTKHSALLVQRILAQHRSLRSFEVSVRHHYSSGRLHGQSRKTEFDDWLAALTQNDIIEEATLTFHTAFVFSDPNKWEAFAKQLPTRKNLKKVTIVADREDAFLSVLCRILTQNGADDKVSFRPYNVQDNLDLLQCRGFSGVYACLFRNPEPQFQRLLEALPSFDNVTMMHLDVWMSCLEDALSSSIVECIESTKSIRELQLMSSLHDKATTHHWASIIESLSRNDSVREFHVQARVDDPGHASLLARVVKSSRRISKVQLNVGGAHETAALVRCLSDGIGDSYNLVGLSVDGRLEAEEVIKDWFAVREVTRRNSSLVIRAMRFLSADECWDRWDAAALEQVSRHRELLANIADELRISETEAAFRVRQKLGVFEDLHSFMRLAGVVRGRVECHRGVDDDARTQLDDLNEHCWLYVRHYLMLDDIKDHAACVNT</sequence>
<feature type="compositionally biased region" description="Polar residues" evidence="1">
    <location>
        <begin position="15"/>
        <end position="41"/>
    </location>
</feature>
<comment type="caution">
    <text evidence="2">The sequence shown here is derived from an EMBL/GenBank/DDBJ whole genome shotgun (WGS) entry which is preliminary data.</text>
</comment>
<feature type="region of interest" description="Disordered" evidence="1">
    <location>
        <begin position="1"/>
        <end position="43"/>
    </location>
</feature>
<protein>
    <recommendedName>
        <fullName evidence="4">Nlr family card domain protein</fullName>
    </recommendedName>
</protein>
<dbReference type="PANTHER" id="PTHR47679:SF1">
    <property type="entry name" value="PROTEIN TORNADO 1"/>
    <property type="match status" value="1"/>
</dbReference>
<reference evidence="2" key="1">
    <citation type="journal article" date="2020" name="Cell">
        <title>Large-Scale Comparative Analyses of Tick Genomes Elucidate Their Genetic Diversity and Vector Capacities.</title>
        <authorList>
            <consortium name="Tick Genome and Microbiome Consortium (TIGMIC)"/>
            <person name="Jia N."/>
            <person name="Wang J."/>
            <person name="Shi W."/>
            <person name="Du L."/>
            <person name="Sun Y."/>
            <person name="Zhan W."/>
            <person name="Jiang J.F."/>
            <person name="Wang Q."/>
            <person name="Zhang B."/>
            <person name="Ji P."/>
            <person name="Bell-Sakyi L."/>
            <person name="Cui X.M."/>
            <person name="Yuan T.T."/>
            <person name="Jiang B.G."/>
            <person name="Yang W.F."/>
            <person name="Lam T.T."/>
            <person name="Chang Q.C."/>
            <person name="Ding S.J."/>
            <person name="Wang X.J."/>
            <person name="Zhu J.G."/>
            <person name="Ruan X.D."/>
            <person name="Zhao L."/>
            <person name="Wei J.T."/>
            <person name="Ye R.Z."/>
            <person name="Que T.C."/>
            <person name="Du C.H."/>
            <person name="Zhou Y.H."/>
            <person name="Cheng J.X."/>
            <person name="Dai P.F."/>
            <person name="Guo W.B."/>
            <person name="Han X.H."/>
            <person name="Huang E.J."/>
            <person name="Li L.F."/>
            <person name="Wei W."/>
            <person name="Gao Y.C."/>
            <person name="Liu J.Z."/>
            <person name="Shao H.Z."/>
            <person name="Wang X."/>
            <person name="Wang C.C."/>
            <person name="Yang T.C."/>
            <person name="Huo Q.B."/>
            <person name="Li W."/>
            <person name="Chen H.Y."/>
            <person name="Chen S.E."/>
            <person name="Zhou L.G."/>
            <person name="Ni X.B."/>
            <person name="Tian J.H."/>
            <person name="Sheng Y."/>
            <person name="Liu T."/>
            <person name="Pan Y.S."/>
            <person name="Xia L.Y."/>
            <person name="Li J."/>
            <person name="Zhao F."/>
            <person name="Cao W.C."/>
        </authorList>
    </citation>
    <scope>NUCLEOTIDE SEQUENCE</scope>
    <source>
        <strain evidence="2">Rsan-2018</strain>
    </source>
</reference>
<evidence type="ECO:0000313" key="2">
    <source>
        <dbReference type="EMBL" id="KAH7943027.1"/>
    </source>
</evidence>
<dbReference type="VEuPathDB" id="VectorBase:RSAN_026351"/>
<gene>
    <name evidence="2" type="ORF">HPB52_004010</name>
</gene>
<dbReference type="AlphaFoldDB" id="A0A9D4SRE8"/>
<feature type="compositionally biased region" description="Basic and acidic residues" evidence="1">
    <location>
        <begin position="1"/>
        <end position="14"/>
    </location>
</feature>
<evidence type="ECO:0008006" key="4">
    <source>
        <dbReference type="Google" id="ProtNLM"/>
    </source>
</evidence>
<dbReference type="Gene3D" id="3.80.10.10">
    <property type="entry name" value="Ribonuclease Inhibitor"/>
    <property type="match status" value="2"/>
</dbReference>
<proteinExistence type="predicted"/>